<evidence type="ECO:0008006" key="3">
    <source>
        <dbReference type="Google" id="ProtNLM"/>
    </source>
</evidence>
<dbReference type="Gene3D" id="2.60.40.1190">
    <property type="match status" value="1"/>
</dbReference>
<proteinExistence type="predicted"/>
<dbReference type="EMBL" id="QFYQ01000001">
    <property type="protein sequence ID" value="RAK56192.1"/>
    <property type="molecule type" value="Genomic_DNA"/>
</dbReference>
<reference evidence="2" key="1">
    <citation type="submission" date="2018-05" db="EMBL/GenBank/DDBJ databases">
        <authorList>
            <person name="Li X."/>
        </authorList>
    </citation>
    <scope>NUCLEOTIDE SEQUENCE [LARGE SCALE GENOMIC DNA]</scope>
    <source>
        <strain evidence="2">LX32</strain>
    </source>
</reference>
<sequence>MRQRLVRHPDTPCDAVTEIGVEIARIAPTVLKLTYMVQGEIARLAIPAAAGAARTDELWRHTCFEAFAKPAGGEGYLEFNFAPSGQWAAYRFDGYRQGMRLAEDVVLPNVAVRRGPGWLEIAALADVGEGPVRLGLSAVIEAADGRKSYWALRHPPEKPDFHHPDCFALEIPAPLAS</sequence>
<evidence type="ECO:0000313" key="1">
    <source>
        <dbReference type="EMBL" id="RAK56192.1"/>
    </source>
</evidence>
<keyword evidence="2" id="KW-1185">Reference proteome</keyword>
<dbReference type="OrthoDB" id="190583at2"/>
<accession>A0A328AMJ4</accession>
<dbReference type="AlphaFoldDB" id="A0A328AMJ4"/>
<dbReference type="CDD" id="cd09627">
    <property type="entry name" value="DOMON_murB_like"/>
    <property type="match status" value="1"/>
</dbReference>
<gene>
    <name evidence="1" type="ORF">DJ017_02825</name>
</gene>
<comment type="caution">
    <text evidence="1">The sequence shown here is derived from an EMBL/GenBank/DDBJ whole genome shotgun (WGS) entry which is preliminary data.</text>
</comment>
<protein>
    <recommendedName>
        <fullName evidence="3">DOMON-like domain-containing protein</fullName>
    </recommendedName>
</protein>
<dbReference type="RefSeq" id="WP_111529939.1">
    <property type="nucleotide sequence ID" value="NZ_JBHRSG010000005.1"/>
</dbReference>
<dbReference type="Proteomes" id="UP000249254">
    <property type="component" value="Unassembled WGS sequence"/>
</dbReference>
<organism evidence="1 2">
    <name type="scientific">Phenylobacterium soli</name>
    <dbReference type="NCBI Taxonomy" id="2170551"/>
    <lineage>
        <taxon>Bacteria</taxon>
        <taxon>Pseudomonadati</taxon>
        <taxon>Pseudomonadota</taxon>
        <taxon>Alphaproteobacteria</taxon>
        <taxon>Caulobacterales</taxon>
        <taxon>Caulobacteraceae</taxon>
        <taxon>Phenylobacterium</taxon>
    </lineage>
</organism>
<name>A0A328AMJ4_9CAUL</name>
<evidence type="ECO:0000313" key="2">
    <source>
        <dbReference type="Proteomes" id="UP000249254"/>
    </source>
</evidence>